<reference evidence="11 12" key="1">
    <citation type="submission" date="2020-09" db="EMBL/GenBank/DDBJ databases">
        <title>Draft Genome Sequence of Aminobacter carboxidus type strain DSM 1086, a soil Gram-negative carboxydobacterium.</title>
        <authorList>
            <person name="Turrini P."/>
            <person name="Tescari M."/>
            <person name="Artuso I."/>
            <person name="Lugli G.A."/>
            <person name="Frangipani E."/>
            <person name="Ventura M."/>
            <person name="Visca P."/>
        </authorList>
    </citation>
    <scope>NUCLEOTIDE SEQUENCE [LARGE SCALE GENOMIC DNA]</scope>
    <source>
        <strain evidence="11 12">DSM 1086</strain>
    </source>
</reference>
<sequence>MNIKSLLLGSAAALLAVSGARAADAVVVAEPEPMEYVRICDVYGAGFYYIPGTETCLKIGGLVRYQIDWTDNDDGWKKTTTARLKLDARSETEYGTFKRYIETSISNAGSMTLRYAYFELGGLMIGRNDTLFDGALSGEFDKGGGDFINQIRYTFDAGNGIAVSVSLEEADTNYDYTPNVAGKVSIAQGWGSVDLFAAYDATAEEYAVKGVAKFKATDALTLEALASYNSGLSFYGIGYEWSVGGYAKYQVSEKLAIGAGGQYFGDRFEDAAPAVVLGNNDWAIGAVVDYTVVENLTAKLAVNYNDGESYADGAFSGFLRLDASF</sequence>
<keyword evidence="4 10" id="KW-0812">Transmembrane</keyword>
<proteinExistence type="inferred from homology"/>
<dbReference type="Pfam" id="PF02530">
    <property type="entry name" value="Porin_2"/>
    <property type="match status" value="1"/>
</dbReference>
<evidence type="ECO:0000256" key="9">
    <source>
        <dbReference type="ARBA" id="ARBA00023237"/>
    </source>
</evidence>
<evidence type="ECO:0000256" key="8">
    <source>
        <dbReference type="ARBA" id="ARBA00023136"/>
    </source>
</evidence>
<keyword evidence="6 10" id="KW-0406">Ion transport</keyword>
<evidence type="ECO:0000256" key="10">
    <source>
        <dbReference type="RuleBase" id="RU364005"/>
    </source>
</evidence>
<dbReference type="Proteomes" id="UP000598227">
    <property type="component" value="Unassembled WGS sequence"/>
</dbReference>
<keyword evidence="5 10" id="KW-0732">Signal</keyword>
<comment type="domain">
    <text evidence="10">Consists of 16-stranded beta-barrel sheets, with large surface-exposed loops, that form a transmembrane pore at the center of each barrel. The pore is partially ocluded by a peptide loop that folds into the pore lumen.</text>
</comment>
<comment type="similarity">
    <text evidence="1 10">Belongs to the alphaproteobacteria porin family.</text>
</comment>
<gene>
    <name evidence="11" type="ORF">IHE39_02305</name>
</gene>
<dbReference type="SUPFAM" id="SSF56935">
    <property type="entry name" value="Porins"/>
    <property type="match status" value="1"/>
</dbReference>
<dbReference type="InterPro" id="IPR003684">
    <property type="entry name" value="Porin_alphabac"/>
</dbReference>
<evidence type="ECO:0000256" key="4">
    <source>
        <dbReference type="ARBA" id="ARBA00022692"/>
    </source>
</evidence>
<dbReference type="EMBL" id="JACZEP010000001">
    <property type="protein sequence ID" value="MBE1203117.1"/>
    <property type="molecule type" value="Genomic_DNA"/>
</dbReference>
<keyword evidence="3 10" id="KW-1134">Transmembrane beta strand</keyword>
<organism evidence="11 12">
    <name type="scientific">Aminobacter carboxidus</name>
    <dbReference type="NCBI Taxonomy" id="376165"/>
    <lineage>
        <taxon>Bacteria</taxon>
        <taxon>Pseudomonadati</taxon>
        <taxon>Pseudomonadota</taxon>
        <taxon>Alphaproteobacteria</taxon>
        <taxon>Hyphomicrobiales</taxon>
        <taxon>Phyllobacteriaceae</taxon>
        <taxon>Aminobacter</taxon>
    </lineage>
</organism>
<comment type="caution">
    <text evidence="11">The sequence shown here is derived from an EMBL/GenBank/DDBJ whole genome shotgun (WGS) entry which is preliminary data.</text>
</comment>
<keyword evidence="2 10" id="KW-0813">Transport</keyword>
<comment type="function">
    <text evidence="10">Forms passive diffusion pores that allow small molecular weight hydrophilic materials across the outer membrane.</text>
</comment>
<keyword evidence="7 10" id="KW-0626">Porin</keyword>
<name>A0ABR9GHF6_9HYPH</name>
<evidence type="ECO:0000313" key="11">
    <source>
        <dbReference type="EMBL" id="MBE1203117.1"/>
    </source>
</evidence>
<evidence type="ECO:0000256" key="5">
    <source>
        <dbReference type="ARBA" id="ARBA00022729"/>
    </source>
</evidence>
<accession>A0ABR9GHF6</accession>
<protein>
    <recommendedName>
        <fullName evidence="10">Porin</fullName>
    </recommendedName>
</protein>
<evidence type="ECO:0000256" key="6">
    <source>
        <dbReference type="ARBA" id="ARBA00023065"/>
    </source>
</evidence>
<evidence type="ECO:0000256" key="1">
    <source>
        <dbReference type="ARBA" id="ARBA00009521"/>
    </source>
</evidence>
<evidence type="ECO:0000256" key="2">
    <source>
        <dbReference type="ARBA" id="ARBA00022448"/>
    </source>
</evidence>
<feature type="chain" id="PRO_5044956441" description="Porin" evidence="10">
    <location>
        <begin position="23"/>
        <end position="325"/>
    </location>
</feature>
<evidence type="ECO:0000313" key="12">
    <source>
        <dbReference type="Proteomes" id="UP000598227"/>
    </source>
</evidence>
<evidence type="ECO:0000256" key="3">
    <source>
        <dbReference type="ARBA" id="ARBA00022452"/>
    </source>
</evidence>
<keyword evidence="8 10" id="KW-0472">Membrane</keyword>
<dbReference type="RefSeq" id="WP_192565378.1">
    <property type="nucleotide sequence ID" value="NZ_JACZEP010000001.1"/>
</dbReference>
<keyword evidence="12" id="KW-1185">Reference proteome</keyword>
<comment type="subcellular location">
    <subcellularLocation>
        <location evidence="10">Cell outer membrane</location>
        <topology evidence="10">Multi-pass membrane protein</topology>
    </subcellularLocation>
</comment>
<keyword evidence="9 10" id="KW-0998">Cell outer membrane</keyword>
<evidence type="ECO:0000256" key="7">
    <source>
        <dbReference type="ARBA" id="ARBA00023114"/>
    </source>
</evidence>
<feature type="signal peptide" evidence="10">
    <location>
        <begin position="1"/>
        <end position="22"/>
    </location>
</feature>